<evidence type="ECO:0000313" key="7">
    <source>
        <dbReference type="EMBL" id="TDY60235.1"/>
    </source>
</evidence>
<dbReference type="GO" id="GO:0032153">
    <property type="term" value="C:cell division site"/>
    <property type="evidence" value="ECO:0007669"/>
    <property type="project" value="TreeGrafter"/>
</dbReference>
<evidence type="ECO:0000256" key="1">
    <source>
        <dbReference type="ARBA" id="ARBA00004141"/>
    </source>
</evidence>
<dbReference type="GO" id="GO:0051301">
    <property type="term" value="P:cell division"/>
    <property type="evidence" value="ECO:0007669"/>
    <property type="project" value="InterPro"/>
</dbReference>
<feature type="transmembrane region" description="Helical" evidence="6">
    <location>
        <begin position="165"/>
        <end position="181"/>
    </location>
</feature>
<dbReference type="GO" id="GO:0015648">
    <property type="term" value="F:lipid-linked peptidoglycan transporter activity"/>
    <property type="evidence" value="ECO:0007669"/>
    <property type="project" value="TreeGrafter"/>
</dbReference>
<feature type="transmembrane region" description="Helical" evidence="6">
    <location>
        <begin position="77"/>
        <end position="99"/>
    </location>
</feature>
<dbReference type="PANTHER" id="PTHR30474">
    <property type="entry name" value="CELL CYCLE PROTEIN"/>
    <property type="match status" value="1"/>
</dbReference>
<dbReference type="GO" id="GO:0005886">
    <property type="term" value="C:plasma membrane"/>
    <property type="evidence" value="ECO:0007669"/>
    <property type="project" value="TreeGrafter"/>
</dbReference>
<keyword evidence="3" id="KW-0133">Cell shape</keyword>
<feature type="transmembrane region" description="Helical" evidence="6">
    <location>
        <begin position="137"/>
        <end position="158"/>
    </location>
</feature>
<keyword evidence="4 6" id="KW-1133">Transmembrane helix</keyword>
<evidence type="ECO:0000256" key="3">
    <source>
        <dbReference type="ARBA" id="ARBA00022960"/>
    </source>
</evidence>
<dbReference type="Pfam" id="PF01098">
    <property type="entry name" value="FTSW_RODA_SPOVE"/>
    <property type="match status" value="1"/>
</dbReference>
<proteinExistence type="predicted"/>
<accession>A0A4R8M8X7</accession>
<evidence type="ECO:0000256" key="5">
    <source>
        <dbReference type="ARBA" id="ARBA00023136"/>
    </source>
</evidence>
<reference evidence="7 8" key="1">
    <citation type="submission" date="2019-03" db="EMBL/GenBank/DDBJ databases">
        <title>Genomic Encyclopedia of Type Strains, Phase IV (KMG-IV): sequencing the most valuable type-strain genomes for metagenomic binning, comparative biology and taxonomic classification.</title>
        <authorList>
            <person name="Goeker M."/>
        </authorList>
    </citation>
    <scope>NUCLEOTIDE SEQUENCE [LARGE SCALE GENOMIC DNA]</scope>
    <source>
        <strain evidence="7 8">DSM 25964</strain>
    </source>
</reference>
<dbReference type="InterPro" id="IPR001182">
    <property type="entry name" value="FtsW/RodA"/>
</dbReference>
<keyword evidence="2 6" id="KW-0812">Transmembrane</keyword>
<evidence type="ECO:0000313" key="8">
    <source>
        <dbReference type="Proteomes" id="UP000295066"/>
    </source>
</evidence>
<comment type="caution">
    <text evidence="7">The sequence shown here is derived from an EMBL/GenBank/DDBJ whole genome shotgun (WGS) entry which is preliminary data.</text>
</comment>
<dbReference type="GO" id="GO:0008360">
    <property type="term" value="P:regulation of cell shape"/>
    <property type="evidence" value="ECO:0007669"/>
    <property type="project" value="UniProtKB-KW"/>
</dbReference>
<comment type="subcellular location">
    <subcellularLocation>
        <location evidence="1">Membrane</location>
        <topology evidence="1">Multi-pass membrane protein</topology>
    </subcellularLocation>
</comment>
<feature type="transmembrane region" description="Helical" evidence="6">
    <location>
        <begin position="266"/>
        <end position="290"/>
    </location>
</feature>
<organism evidence="7 8">
    <name type="scientific">Aminivibrio pyruvatiphilus</name>
    <dbReference type="NCBI Taxonomy" id="1005740"/>
    <lineage>
        <taxon>Bacteria</taxon>
        <taxon>Thermotogati</taxon>
        <taxon>Synergistota</taxon>
        <taxon>Synergistia</taxon>
        <taxon>Synergistales</taxon>
        <taxon>Aminobacteriaceae</taxon>
        <taxon>Aminivibrio</taxon>
    </lineage>
</organism>
<keyword evidence="5 6" id="KW-0472">Membrane</keyword>
<evidence type="ECO:0000256" key="4">
    <source>
        <dbReference type="ARBA" id="ARBA00022989"/>
    </source>
</evidence>
<dbReference type="PANTHER" id="PTHR30474:SF1">
    <property type="entry name" value="PEPTIDOGLYCAN GLYCOSYLTRANSFERASE MRDB"/>
    <property type="match status" value="1"/>
</dbReference>
<feature type="transmembrane region" description="Helical" evidence="6">
    <location>
        <begin position="20"/>
        <end position="41"/>
    </location>
</feature>
<gene>
    <name evidence="7" type="ORF">C8D99_10991</name>
</gene>
<evidence type="ECO:0000256" key="2">
    <source>
        <dbReference type="ARBA" id="ARBA00022692"/>
    </source>
</evidence>
<feature type="transmembrane region" description="Helical" evidence="6">
    <location>
        <begin position="302"/>
        <end position="319"/>
    </location>
</feature>
<dbReference type="RefSeq" id="WP_133957694.1">
    <property type="nucleotide sequence ID" value="NZ_SORI01000009.1"/>
</dbReference>
<sequence length="368" mass="40068">MEEKRLTLRENLASLDRLQLFPALVLLFLGVVSIFSAGAGFAGRGGGFAARQILWGCLSAAAFLTVLQIGYARLFSWAYRIYTFALVLLLGVIVLGLTVKGSQSWFHLGFFRFQPAEFGKIALILVLAKHFCRYPPMTLPSFLGGLALAGVSGWLVLLQPDAGSAMVYGAITMVTIVVAGAPWKYPAGLIGLMMAAVPLVWQFLKEYQKMRIRVFLDPWVDPLGAGYNVIQSRIAVGSGGLLGKGFMEGLQSKLRFLPEPHTDFIFSVYCEEFGFIGAIGMLLLFGLLFWRLIETAMRTKDSRAKVLIAGISAWIWFQMAESIGMSIGLLPVTGLPLPLVSYGGSSLLALSIALALAQSVYISTLKTY</sequence>
<dbReference type="InterPro" id="IPR011923">
    <property type="entry name" value="RodA/MrdB"/>
</dbReference>
<dbReference type="AlphaFoldDB" id="A0A4R8M8X7"/>
<keyword evidence="8" id="KW-1185">Reference proteome</keyword>
<feature type="transmembrane region" description="Helical" evidence="6">
    <location>
        <begin position="53"/>
        <end position="71"/>
    </location>
</feature>
<dbReference type="NCBIfam" id="TIGR02210">
    <property type="entry name" value="rodA_shape"/>
    <property type="match status" value="1"/>
</dbReference>
<dbReference type="Proteomes" id="UP000295066">
    <property type="component" value="Unassembled WGS sequence"/>
</dbReference>
<evidence type="ECO:0000256" key="6">
    <source>
        <dbReference type="SAM" id="Phobius"/>
    </source>
</evidence>
<protein>
    <submittedName>
        <fullName evidence="7">Rod shape determining protein RodA</fullName>
    </submittedName>
</protein>
<feature type="transmembrane region" description="Helical" evidence="6">
    <location>
        <begin position="339"/>
        <end position="362"/>
    </location>
</feature>
<dbReference type="EMBL" id="SORI01000009">
    <property type="protein sequence ID" value="TDY60235.1"/>
    <property type="molecule type" value="Genomic_DNA"/>
</dbReference>
<dbReference type="OrthoDB" id="9812661at2"/>
<name>A0A4R8M8X7_9BACT</name>